<evidence type="ECO:0000256" key="8">
    <source>
        <dbReference type="PIRSR" id="PIRSR602401-1"/>
    </source>
</evidence>
<comment type="cofactor">
    <cofactor evidence="1 8">
        <name>heme</name>
        <dbReference type="ChEBI" id="CHEBI:30413"/>
    </cofactor>
</comment>
<evidence type="ECO:0000256" key="7">
    <source>
        <dbReference type="ARBA" id="ARBA00023033"/>
    </source>
</evidence>
<keyword evidence="6 8" id="KW-0408">Iron</keyword>
<dbReference type="GO" id="GO:0020037">
    <property type="term" value="F:heme binding"/>
    <property type="evidence" value="ECO:0007669"/>
    <property type="project" value="InterPro"/>
</dbReference>
<dbReference type="InterPro" id="IPR002401">
    <property type="entry name" value="Cyt_P450_E_grp-I"/>
</dbReference>
<evidence type="ECO:0000256" key="5">
    <source>
        <dbReference type="ARBA" id="ARBA00023002"/>
    </source>
</evidence>
<dbReference type="InParanoid" id="K2SI75"/>
<evidence type="ECO:0000313" key="11">
    <source>
        <dbReference type="Proteomes" id="UP000007129"/>
    </source>
</evidence>
<evidence type="ECO:0000256" key="6">
    <source>
        <dbReference type="ARBA" id="ARBA00023004"/>
    </source>
</evidence>
<feature type="chain" id="PRO_5003867594" evidence="9">
    <location>
        <begin position="21"/>
        <end position="561"/>
    </location>
</feature>
<dbReference type="PANTHER" id="PTHR24305:SF107">
    <property type="entry name" value="P450, PUTATIVE (EUROFUNG)-RELATED"/>
    <property type="match status" value="1"/>
</dbReference>
<protein>
    <submittedName>
        <fullName evidence="10">Cytochrome P450</fullName>
    </submittedName>
</protein>
<dbReference type="Proteomes" id="UP000007129">
    <property type="component" value="Unassembled WGS sequence"/>
</dbReference>
<name>K2SI75_MACPH</name>
<dbReference type="GO" id="GO:0016705">
    <property type="term" value="F:oxidoreductase activity, acting on paired donors, with incorporation or reduction of molecular oxygen"/>
    <property type="evidence" value="ECO:0007669"/>
    <property type="project" value="InterPro"/>
</dbReference>
<dbReference type="InterPro" id="IPR050121">
    <property type="entry name" value="Cytochrome_P450_monoxygenase"/>
</dbReference>
<dbReference type="CDD" id="cd11051">
    <property type="entry name" value="CYP59-like"/>
    <property type="match status" value="1"/>
</dbReference>
<dbReference type="GO" id="GO:0005506">
    <property type="term" value="F:iron ion binding"/>
    <property type="evidence" value="ECO:0007669"/>
    <property type="project" value="InterPro"/>
</dbReference>
<feature type="binding site" description="axial binding residue" evidence="8">
    <location>
        <position position="489"/>
    </location>
    <ligand>
        <name>heme</name>
        <dbReference type="ChEBI" id="CHEBI:30413"/>
    </ligand>
    <ligandPart>
        <name>Fe</name>
        <dbReference type="ChEBI" id="CHEBI:18248"/>
    </ligandPart>
</feature>
<reference evidence="10 11" key="1">
    <citation type="journal article" date="2012" name="BMC Genomics">
        <title>Tools to kill: Genome of one of the most destructive plant pathogenic fungi Macrophomina phaseolina.</title>
        <authorList>
            <person name="Islam M.S."/>
            <person name="Haque M.S."/>
            <person name="Islam M.M."/>
            <person name="Emdad E.M."/>
            <person name="Halim A."/>
            <person name="Hossen Q.M.M."/>
            <person name="Hossain M.Z."/>
            <person name="Ahmed B."/>
            <person name="Rahim S."/>
            <person name="Rahman M.S."/>
            <person name="Alam M.M."/>
            <person name="Hou S."/>
            <person name="Wan X."/>
            <person name="Saito J.A."/>
            <person name="Alam M."/>
        </authorList>
    </citation>
    <scope>NUCLEOTIDE SEQUENCE [LARGE SCALE GENOMIC DNA]</scope>
    <source>
        <strain evidence="10 11">MS6</strain>
    </source>
</reference>
<dbReference type="EMBL" id="AHHD01000028">
    <property type="protein sequence ID" value="EKG22174.1"/>
    <property type="molecule type" value="Genomic_DNA"/>
</dbReference>
<dbReference type="eggNOG" id="KOG0158">
    <property type="taxonomic scope" value="Eukaryota"/>
</dbReference>
<dbReference type="SUPFAM" id="SSF48264">
    <property type="entry name" value="Cytochrome P450"/>
    <property type="match status" value="1"/>
</dbReference>
<dbReference type="STRING" id="1126212.K2SI75"/>
<dbReference type="InterPro" id="IPR001128">
    <property type="entry name" value="Cyt_P450"/>
</dbReference>
<evidence type="ECO:0000256" key="2">
    <source>
        <dbReference type="ARBA" id="ARBA00005179"/>
    </source>
</evidence>
<proteinExistence type="predicted"/>
<organism evidence="10 11">
    <name type="scientific">Macrophomina phaseolina (strain MS6)</name>
    <name type="common">Charcoal rot fungus</name>
    <dbReference type="NCBI Taxonomy" id="1126212"/>
    <lineage>
        <taxon>Eukaryota</taxon>
        <taxon>Fungi</taxon>
        <taxon>Dikarya</taxon>
        <taxon>Ascomycota</taxon>
        <taxon>Pezizomycotina</taxon>
        <taxon>Dothideomycetes</taxon>
        <taxon>Dothideomycetes incertae sedis</taxon>
        <taxon>Botryosphaeriales</taxon>
        <taxon>Botryosphaeriaceae</taxon>
        <taxon>Macrophomina</taxon>
    </lineage>
</organism>
<keyword evidence="5" id="KW-0560">Oxidoreductase</keyword>
<dbReference type="InterPro" id="IPR036396">
    <property type="entry name" value="Cyt_P450_sf"/>
</dbReference>
<dbReference type="AlphaFoldDB" id="K2SI75"/>
<evidence type="ECO:0000313" key="10">
    <source>
        <dbReference type="EMBL" id="EKG22174.1"/>
    </source>
</evidence>
<evidence type="ECO:0000256" key="1">
    <source>
        <dbReference type="ARBA" id="ARBA00001971"/>
    </source>
</evidence>
<evidence type="ECO:0000256" key="4">
    <source>
        <dbReference type="ARBA" id="ARBA00022723"/>
    </source>
</evidence>
<dbReference type="PRINTS" id="PR00463">
    <property type="entry name" value="EP450I"/>
</dbReference>
<gene>
    <name evidence="10" type="ORF">MPH_00502</name>
</gene>
<dbReference type="VEuPathDB" id="FungiDB:MPH_00502"/>
<keyword evidence="9" id="KW-0732">Signal</keyword>
<keyword evidence="3 8" id="KW-0349">Heme</keyword>
<accession>K2SI75</accession>
<keyword evidence="7" id="KW-0503">Monooxygenase</keyword>
<dbReference type="HOGENOM" id="CLU_020492_1_0_1"/>
<dbReference type="Gene3D" id="1.10.630.10">
    <property type="entry name" value="Cytochrome P450"/>
    <property type="match status" value="1"/>
</dbReference>
<keyword evidence="4 8" id="KW-0479">Metal-binding</keyword>
<dbReference type="Pfam" id="PF00067">
    <property type="entry name" value="p450"/>
    <property type="match status" value="1"/>
</dbReference>
<dbReference type="PANTHER" id="PTHR24305">
    <property type="entry name" value="CYTOCHROME P450"/>
    <property type="match status" value="1"/>
</dbReference>
<comment type="caution">
    <text evidence="10">The sequence shown here is derived from an EMBL/GenBank/DDBJ whole genome shotgun (WGS) entry which is preliminary data.</text>
</comment>
<dbReference type="OrthoDB" id="10029320at2759"/>
<sequence>MAFMSSSPSASLLLFFAAAALYVCKKAYRSRKIIADLRRQGMPMPPFSWAAGHLLAASPFLEKLPADAIFNYSVAEMAREFREEKMFYLDFWPINDPFLIVADPQAASQLMRSNTAPKPASVSAALASLTGGPNLFTMPDDEWKFWRSIFSPGFSASQMLGQVPVMLSAAQTFRGVLRKKAESRELFRLEEATCRMTLDIIGLVTLGSSFDYQIADNEFPTRLRSLVRWTSFGAEVNPFRRWNPIRPLMCWYQGRYVDNFIREELKKKIAKRRGVCNPCGEDDDEHKSIASTALDKYLDKVEGKAGPTPSPEEADATFLRYGAAQTRLFLVAGHDTTSSTLTYALHLLHTHPPALARLRAEHDAVFGPDASAAGARLASDPSLLNALPFTTAAVKETLRLFPPASGIRMGGADTVLTTAGTGSGGKRSYPTANCSVWVVHAALHRDPDLWPRPDDFLPERWLVAPDDPLWPGGGGAGAWRPFEVGPRACLGQTLAMAELKLALAVTAREFDVRPAYEEWYARRPKAGVRATPGGELAYQVEGGGGGAHAAEQYPCRVSLRS</sequence>
<dbReference type="PRINTS" id="PR00385">
    <property type="entry name" value="P450"/>
</dbReference>
<comment type="pathway">
    <text evidence="2">Secondary metabolite biosynthesis.</text>
</comment>
<dbReference type="GO" id="GO:0004497">
    <property type="term" value="F:monooxygenase activity"/>
    <property type="evidence" value="ECO:0007669"/>
    <property type="project" value="UniProtKB-KW"/>
</dbReference>
<evidence type="ECO:0000256" key="3">
    <source>
        <dbReference type="ARBA" id="ARBA00022617"/>
    </source>
</evidence>
<evidence type="ECO:0000256" key="9">
    <source>
        <dbReference type="SAM" id="SignalP"/>
    </source>
</evidence>
<feature type="signal peptide" evidence="9">
    <location>
        <begin position="1"/>
        <end position="20"/>
    </location>
</feature>